<comment type="caution">
    <text evidence="1">The sequence shown here is derived from an EMBL/GenBank/DDBJ whole genome shotgun (WGS) entry which is preliminary data.</text>
</comment>
<dbReference type="Proteomes" id="UP000238034">
    <property type="component" value="Unassembled WGS sequence"/>
</dbReference>
<dbReference type="RefSeq" id="WP_146133107.1">
    <property type="nucleotide sequence ID" value="NZ_PVTH01000004.1"/>
</dbReference>
<evidence type="ECO:0000313" key="2">
    <source>
        <dbReference type="Proteomes" id="UP000238034"/>
    </source>
</evidence>
<dbReference type="AlphaFoldDB" id="A0A2T0U5Z4"/>
<name>A0A2T0U5Z4_9SPHI</name>
<keyword evidence="2" id="KW-1185">Reference proteome</keyword>
<protein>
    <submittedName>
        <fullName evidence="1">Uncharacterized protein</fullName>
    </submittedName>
</protein>
<dbReference type="OrthoDB" id="825882at2"/>
<accession>A0A2T0U5Z4</accession>
<sequence>MQETTKFAMSPQAIEAIQDGADKKVILAQTFENEIKHVEDLLMGYHFRERGSVDHLELDTSSMTVDEEGRGSFMARYILGLYNACADLDLSDKAKMQIDFEADFENGMITLTGEFFPEREPDDI</sequence>
<proteinExistence type="predicted"/>
<evidence type="ECO:0000313" key="1">
    <source>
        <dbReference type="EMBL" id="PRY53324.1"/>
    </source>
</evidence>
<dbReference type="EMBL" id="PVTH01000004">
    <property type="protein sequence ID" value="PRY53324.1"/>
    <property type="molecule type" value="Genomic_DNA"/>
</dbReference>
<organism evidence="1 2">
    <name type="scientific">Arcticibacter pallidicorallinus</name>
    <dbReference type="NCBI Taxonomy" id="1259464"/>
    <lineage>
        <taxon>Bacteria</taxon>
        <taxon>Pseudomonadati</taxon>
        <taxon>Bacteroidota</taxon>
        <taxon>Sphingobacteriia</taxon>
        <taxon>Sphingobacteriales</taxon>
        <taxon>Sphingobacteriaceae</taxon>
        <taxon>Arcticibacter</taxon>
    </lineage>
</organism>
<reference evidence="1 2" key="1">
    <citation type="submission" date="2018-03" db="EMBL/GenBank/DDBJ databases">
        <title>Genomic Encyclopedia of Type Strains, Phase III (KMG-III): the genomes of soil and plant-associated and newly described type strains.</title>
        <authorList>
            <person name="Whitman W."/>
        </authorList>
    </citation>
    <scope>NUCLEOTIDE SEQUENCE [LARGE SCALE GENOMIC DNA]</scope>
    <source>
        <strain evidence="1 2">CGMCC 1.9313</strain>
    </source>
</reference>
<gene>
    <name evidence="1" type="ORF">B0I27_104335</name>
</gene>